<dbReference type="PANTHER" id="PTHR21053">
    <property type="entry name" value="TRANSCRIPTION ELONGATION FACTOR, MITOCHONDRIAL"/>
    <property type="match status" value="1"/>
</dbReference>
<evidence type="ECO:0000256" key="10">
    <source>
        <dbReference type="SAM" id="MobiDB-lite"/>
    </source>
</evidence>
<evidence type="ECO:0000256" key="1">
    <source>
        <dbReference type="ARBA" id="ARBA00004436"/>
    </source>
</evidence>
<sequence>MNFGTRLYLGAKCLCKTITQSRIQVVSLAQVLSERNFCSEDTPNDPSEITEAQDNEPTKTHKMPEWTVNILTKHDDVLRAFNSLNPHQLCKYRHVSMRLGVAIQEDREVRGPFRDLTELTRVRGLGRRTLDRFVAEGLRPRGIRIEPLTRYAYAVSGNEQIPQEKLKVLDSIVTMDVGLKHFAWLHMDRGRHVIEWRVVDLVDISPAKYDPIAYFKAMQRVLDEVPTSDMYILEHKSFAMTTKTAYQVILFLRTLESLIFGMLNANYADTGDLECVSISQQRVGKHFGLIVGTRRRSGQAIVKSLLKRGLSEENQKVVVKFRPEDAEMFENANNFEKELLANTVLKAVSFFDNMIDNADF</sequence>
<comment type="function">
    <text evidence="9">Transcription elongation factor which increases mitochondrial RNA polymerase processivity. Regulates transcription of the mitochondrial genome, including genes important for the oxidative phosphorylation machinery.</text>
</comment>
<keyword evidence="11" id="KW-0251">Elongation factor</keyword>
<evidence type="ECO:0000313" key="12">
    <source>
        <dbReference type="Proteomes" id="UP001152320"/>
    </source>
</evidence>
<dbReference type="InterPro" id="IPR036397">
    <property type="entry name" value="RNaseH_sf"/>
</dbReference>
<feature type="region of interest" description="Disordered" evidence="10">
    <location>
        <begin position="38"/>
        <end position="60"/>
    </location>
</feature>
<dbReference type="SUPFAM" id="SSF47781">
    <property type="entry name" value="RuvA domain 2-like"/>
    <property type="match status" value="1"/>
</dbReference>
<protein>
    <recommendedName>
        <fullName evidence="3">Transcription elongation factor, mitochondrial</fullName>
    </recommendedName>
</protein>
<keyword evidence="8" id="KW-1135">Mitochondrion nucleoid</keyword>
<gene>
    <name evidence="11" type="ORF">HOLleu_19021</name>
</gene>
<evidence type="ECO:0000256" key="7">
    <source>
        <dbReference type="ARBA" id="ARBA00023163"/>
    </source>
</evidence>
<keyword evidence="6" id="KW-0496">Mitochondrion</keyword>
<comment type="subcellular location">
    <subcellularLocation>
        <location evidence="1">Mitochondrion matrix</location>
        <location evidence="1">Mitochondrion nucleoid</location>
    </subcellularLocation>
</comment>
<evidence type="ECO:0000256" key="9">
    <source>
        <dbReference type="ARBA" id="ARBA00025262"/>
    </source>
</evidence>
<dbReference type="Gene3D" id="3.30.420.10">
    <property type="entry name" value="Ribonuclease H-like superfamily/Ribonuclease H"/>
    <property type="match status" value="1"/>
</dbReference>
<dbReference type="GO" id="GO:0003676">
    <property type="term" value="F:nucleic acid binding"/>
    <property type="evidence" value="ECO:0007669"/>
    <property type="project" value="InterPro"/>
</dbReference>
<keyword evidence="7" id="KW-0804">Transcription</keyword>
<comment type="caution">
    <text evidence="11">The sequence shown here is derived from an EMBL/GenBank/DDBJ whole genome shotgun (WGS) entry which is preliminary data.</text>
</comment>
<keyword evidence="12" id="KW-1185">Reference proteome</keyword>
<dbReference type="EMBL" id="JAIZAY010000008">
    <property type="protein sequence ID" value="KAJ8038048.1"/>
    <property type="molecule type" value="Genomic_DNA"/>
</dbReference>
<dbReference type="GO" id="GO:0030337">
    <property type="term" value="F:DNA polymerase processivity factor activity"/>
    <property type="evidence" value="ECO:0007669"/>
    <property type="project" value="TreeGrafter"/>
</dbReference>
<organism evidence="11 12">
    <name type="scientific">Holothuria leucospilota</name>
    <name type="common">Black long sea cucumber</name>
    <name type="synonym">Mertensiothuria leucospilota</name>
    <dbReference type="NCBI Taxonomy" id="206669"/>
    <lineage>
        <taxon>Eukaryota</taxon>
        <taxon>Metazoa</taxon>
        <taxon>Echinodermata</taxon>
        <taxon>Eleutherozoa</taxon>
        <taxon>Echinozoa</taxon>
        <taxon>Holothuroidea</taxon>
        <taxon>Aspidochirotacea</taxon>
        <taxon>Aspidochirotida</taxon>
        <taxon>Holothuriidae</taxon>
        <taxon>Holothuria</taxon>
    </lineage>
</organism>
<evidence type="ECO:0000256" key="3">
    <source>
        <dbReference type="ARBA" id="ARBA00017000"/>
    </source>
</evidence>
<proteinExistence type="inferred from homology"/>
<comment type="similarity">
    <text evidence="2">Belongs to the TEFM family.</text>
</comment>
<keyword evidence="4" id="KW-0809">Transit peptide</keyword>
<evidence type="ECO:0000256" key="2">
    <source>
        <dbReference type="ARBA" id="ARBA00009086"/>
    </source>
</evidence>
<evidence type="ECO:0000313" key="11">
    <source>
        <dbReference type="EMBL" id="KAJ8038048.1"/>
    </source>
</evidence>
<accession>A0A9Q1C4G3</accession>
<dbReference type="Proteomes" id="UP001152320">
    <property type="component" value="Chromosome 8"/>
</dbReference>
<dbReference type="InterPro" id="IPR010994">
    <property type="entry name" value="RuvA_2-like"/>
</dbReference>
<dbReference type="InterPro" id="IPR039150">
    <property type="entry name" value="TEFM"/>
</dbReference>
<name>A0A9Q1C4G3_HOLLE</name>
<dbReference type="PANTHER" id="PTHR21053:SF2">
    <property type="entry name" value="TRANSCRIPTION ELONGATION FACTOR, MITOCHONDRIAL"/>
    <property type="match status" value="1"/>
</dbReference>
<feature type="compositionally biased region" description="Polar residues" evidence="10">
    <location>
        <begin position="39"/>
        <end position="52"/>
    </location>
</feature>
<evidence type="ECO:0000256" key="5">
    <source>
        <dbReference type="ARBA" id="ARBA00023015"/>
    </source>
</evidence>
<dbReference type="GO" id="GO:0003746">
    <property type="term" value="F:translation elongation factor activity"/>
    <property type="evidence" value="ECO:0007669"/>
    <property type="project" value="UniProtKB-KW"/>
</dbReference>
<dbReference type="OrthoDB" id="5949570at2759"/>
<evidence type="ECO:0000256" key="6">
    <source>
        <dbReference type="ARBA" id="ARBA00023128"/>
    </source>
</evidence>
<keyword evidence="5" id="KW-0805">Transcription regulation</keyword>
<dbReference type="GO" id="GO:0042645">
    <property type="term" value="C:mitochondrial nucleoid"/>
    <property type="evidence" value="ECO:0007669"/>
    <property type="project" value="UniProtKB-SubCell"/>
</dbReference>
<dbReference type="AlphaFoldDB" id="A0A9Q1C4G3"/>
<evidence type="ECO:0000256" key="8">
    <source>
        <dbReference type="ARBA" id="ARBA00023271"/>
    </source>
</evidence>
<keyword evidence="11" id="KW-0648">Protein biosynthesis</keyword>
<dbReference type="GO" id="GO:0006392">
    <property type="term" value="P:transcription elongation by mitochondrial RNA polymerase"/>
    <property type="evidence" value="ECO:0007669"/>
    <property type="project" value="InterPro"/>
</dbReference>
<reference evidence="11" key="1">
    <citation type="submission" date="2021-10" db="EMBL/GenBank/DDBJ databases">
        <title>Tropical sea cucumber genome reveals ecological adaptation and Cuvierian tubules defense mechanism.</title>
        <authorList>
            <person name="Chen T."/>
        </authorList>
    </citation>
    <scope>NUCLEOTIDE SEQUENCE</scope>
    <source>
        <strain evidence="11">Nanhai2018</strain>
        <tissue evidence="11">Muscle</tissue>
    </source>
</reference>
<evidence type="ECO:0000256" key="4">
    <source>
        <dbReference type="ARBA" id="ARBA00022946"/>
    </source>
</evidence>